<dbReference type="InterPro" id="IPR001647">
    <property type="entry name" value="HTH_TetR"/>
</dbReference>
<accession>A0A5B8U2D3</accession>
<dbReference type="Proteomes" id="UP000321805">
    <property type="component" value="Chromosome"/>
</dbReference>
<dbReference type="KEGG" id="bsol:FSW04_05950"/>
<feature type="DNA-binding region" description="H-T-H motif" evidence="2">
    <location>
        <begin position="40"/>
        <end position="59"/>
    </location>
</feature>
<name>A0A5B8U2D3_9ACTN</name>
<feature type="domain" description="HTH tetR-type" evidence="3">
    <location>
        <begin position="18"/>
        <end position="77"/>
    </location>
</feature>
<evidence type="ECO:0000259" key="3">
    <source>
        <dbReference type="PROSITE" id="PS50977"/>
    </source>
</evidence>
<evidence type="ECO:0000256" key="1">
    <source>
        <dbReference type="ARBA" id="ARBA00023125"/>
    </source>
</evidence>
<gene>
    <name evidence="4" type="ORF">FSW04_05950</name>
</gene>
<keyword evidence="1 2" id="KW-0238">DNA-binding</keyword>
<dbReference type="EMBL" id="CP042430">
    <property type="protein sequence ID" value="QEC47177.1"/>
    <property type="molecule type" value="Genomic_DNA"/>
</dbReference>
<dbReference type="InterPro" id="IPR009057">
    <property type="entry name" value="Homeodomain-like_sf"/>
</dbReference>
<dbReference type="Gene3D" id="1.10.357.10">
    <property type="entry name" value="Tetracycline Repressor, domain 2"/>
    <property type="match status" value="1"/>
</dbReference>
<protein>
    <submittedName>
        <fullName evidence="4">TetR/AcrR family transcriptional regulator</fullName>
    </submittedName>
</protein>
<evidence type="ECO:0000256" key="2">
    <source>
        <dbReference type="PROSITE-ProRule" id="PRU00335"/>
    </source>
</evidence>
<dbReference type="OrthoDB" id="8688418at2"/>
<evidence type="ECO:0000313" key="4">
    <source>
        <dbReference type="EMBL" id="QEC47177.1"/>
    </source>
</evidence>
<evidence type="ECO:0000313" key="5">
    <source>
        <dbReference type="Proteomes" id="UP000321805"/>
    </source>
</evidence>
<dbReference type="AlphaFoldDB" id="A0A5B8U2D3"/>
<dbReference type="SUPFAM" id="SSF46689">
    <property type="entry name" value="Homeodomain-like"/>
    <property type="match status" value="1"/>
</dbReference>
<dbReference type="PROSITE" id="PS50977">
    <property type="entry name" value="HTH_TETR_2"/>
    <property type="match status" value="1"/>
</dbReference>
<keyword evidence="5" id="KW-1185">Reference proteome</keyword>
<dbReference type="RefSeq" id="WP_146917309.1">
    <property type="nucleotide sequence ID" value="NZ_CP042430.1"/>
</dbReference>
<dbReference type="Pfam" id="PF00440">
    <property type="entry name" value="TetR_N"/>
    <property type="match status" value="1"/>
</dbReference>
<reference evidence="4 5" key="1">
    <citation type="journal article" date="2018" name="J. Microbiol.">
        <title>Baekduia soli gen. nov., sp. nov., a novel bacterium isolated from the soil of Baekdu Mountain and proposal of a novel family name, Baekduiaceae fam. nov.</title>
        <authorList>
            <person name="An D.S."/>
            <person name="Siddiqi M.Z."/>
            <person name="Kim K.H."/>
            <person name="Yu H.S."/>
            <person name="Im W.T."/>
        </authorList>
    </citation>
    <scope>NUCLEOTIDE SEQUENCE [LARGE SCALE GENOMIC DNA]</scope>
    <source>
        <strain evidence="4 5">BR7-21</strain>
    </source>
</reference>
<proteinExistence type="predicted"/>
<dbReference type="GO" id="GO:0003677">
    <property type="term" value="F:DNA binding"/>
    <property type="evidence" value="ECO:0007669"/>
    <property type="project" value="UniProtKB-UniRule"/>
</dbReference>
<organism evidence="4 5">
    <name type="scientific">Baekduia soli</name>
    <dbReference type="NCBI Taxonomy" id="496014"/>
    <lineage>
        <taxon>Bacteria</taxon>
        <taxon>Bacillati</taxon>
        <taxon>Actinomycetota</taxon>
        <taxon>Thermoleophilia</taxon>
        <taxon>Solirubrobacterales</taxon>
        <taxon>Baekduiaceae</taxon>
        <taxon>Baekduia</taxon>
    </lineage>
</organism>
<sequence length="201" mass="20987">MLDSSDVTRLDGRAARSQRSRLAIVDALIALLQEGNVQPKIEDIAARAGVASRTVFGHYPDGEALFAAVGERQARSLEALLTPIAPGGPLAERAAAVALQRATLYEAIAPVRRAALLMEPLSPSVQATLERFRAAKRAAVLGVFAAELDAMDPARRDAAAAALGAAASWAAWDALRRQQGLSVDAARAALQHAVGALVRPG</sequence>